<organism evidence="3 4">
    <name type="scientific">Tilletia walkeri</name>
    <dbReference type="NCBI Taxonomy" id="117179"/>
    <lineage>
        <taxon>Eukaryota</taxon>
        <taxon>Fungi</taxon>
        <taxon>Dikarya</taxon>
        <taxon>Basidiomycota</taxon>
        <taxon>Ustilaginomycotina</taxon>
        <taxon>Exobasidiomycetes</taxon>
        <taxon>Tilletiales</taxon>
        <taxon>Tilletiaceae</taxon>
        <taxon>Tilletia</taxon>
    </lineage>
</organism>
<dbReference type="SUPFAM" id="SSF56801">
    <property type="entry name" value="Acetyl-CoA synthetase-like"/>
    <property type="match status" value="1"/>
</dbReference>
<feature type="domain" description="AMP-binding enzyme C-terminal" evidence="2">
    <location>
        <begin position="523"/>
        <end position="602"/>
    </location>
</feature>
<dbReference type="Pfam" id="PF13193">
    <property type="entry name" value="AMP-binding_C"/>
    <property type="match status" value="1"/>
</dbReference>
<dbReference type="Gene3D" id="3.30.300.30">
    <property type="match status" value="1"/>
</dbReference>
<dbReference type="InterPro" id="IPR020845">
    <property type="entry name" value="AMP-binding_CS"/>
</dbReference>
<dbReference type="GO" id="GO:0031956">
    <property type="term" value="F:medium-chain fatty acid-CoA ligase activity"/>
    <property type="evidence" value="ECO:0007669"/>
    <property type="project" value="TreeGrafter"/>
</dbReference>
<gene>
    <name evidence="3" type="ORF">A4X09_0g5283</name>
</gene>
<dbReference type="InterPro" id="IPR000873">
    <property type="entry name" value="AMP-dep_synth/lig_dom"/>
</dbReference>
<dbReference type="PROSITE" id="PS00455">
    <property type="entry name" value="AMP_BINDING"/>
    <property type="match status" value="1"/>
</dbReference>
<evidence type="ECO:0000313" key="3">
    <source>
        <dbReference type="EMBL" id="KAE8267063.1"/>
    </source>
</evidence>
<accession>A0A8X7T469</accession>
<dbReference type="EMBL" id="LWDG02000262">
    <property type="protein sequence ID" value="KAE8267063.1"/>
    <property type="molecule type" value="Genomic_DNA"/>
</dbReference>
<dbReference type="InterPro" id="IPR025110">
    <property type="entry name" value="AMP-bd_C"/>
</dbReference>
<keyword evidence="4" id="KW-1185">Reference proteome</keyword>
<reference evidence="3" key="2">
    <citation type="journal article" date="2019" name="IMA Fungus">
        <title>Genome sequencing and comparison of five Tilletia species to identify candidate genes for the detection of regulated species infecting wheat.</title>
        <authorList>
            <person name="Nguyen H.D.T."/>
            <person name="Sultana T."/>
            <person name="Kesanakurti P."/>
            <person name="Hambleton S."/>
        </authorList>
    </citation>
    <scope>NUCLEOTIDE SEQUENCE</scope>
    <source>
        <strain evidence="3">DAOMC 236422</strain>
    </source>
</reference>
<dbReference type="InterPro" id="IPR045851">
    <property type="entry name" value="AMP-bd_C_sf"/>
</dbReference>
<dbReference type="AlphaFoldDB" id="A0A8X7T469"/>
<evidence type="ECO:0008006" key="5">
    <source>
        <dbReference type="Google" id="ProtNLM"/>
    </source>
</evidence>
<protein>
    <recommendedName>
        <fullName evidence="5">Acetyl-CoA synthetase-like protein</fullName>
    </recommendedName>
</protein>
<dbReference type="PANTHER" id="PTHR43201:SF30">
    <property type="entry name" value="AMP-DEPENDENT SYNTHETASE_LIGASE DOMAIN-CONTAINING PROTEIN"/>
    <property type="match status" value="1"/>
</dbReference>
<dbReference type="GO" id="GO:0006631">
    <property type="term" value="P:fatty acid metabolic process"/>
    <property type="evidence" value="ECO:0007669"/>
    <property type="project" value="TreeGrafter"/>
</dbReference>
<name>A0A8X7T469_9BASI</name>
<sequence>MRNGKINDFKDQDCLRWTFAELNEHVDALAIGLERQLGLRKGDRVAILMGNSSAYLALQWALAKLGSIMVPLNPAFAPDELQRSLAHVQARALILVPSLKNVDYLDHLAKILPGLSSDRRPEPDTRVGAELLPHLEHLVLVDNLTSSPKPGWERTSVLARKGYKFEDALKMLSRVGAIDYRSLLHSPAGRLQEETALSVLHSNKDIINLQLTSGTTGLPKAVALTSFGMLNNGIAIGSVLHLRPDDIVCNNPPLFHCFGLTLGNLATQTHGGCLLYASETFDPVRTLAAVSEEKATALHGVPAMFFAIMDVLQSIRKQGTTEGNNAWTALKLHEKVDISTLRTGLISGASIPVELMSRLLDELVPGLTSVYGMTETSPVSFGCDAVSAPVEKKAQTVGRVFPHVHAKIVRPLSGSTQDAATSLADEHDDEYNEDIELARPLPCNTPGELCTSGYLLMDGYYNDPERTREVMCEHRDEPGIVWMRTGDMAIMDEDGWVKIVGRCKDVIIRGGENLFPATICNCIDEVDGVGQSAVIAVPDERLGETVGVFIKRVDGGPDVEVLRKQIREHIMRRLSHQSAPEWIWILGEDGVEDELPKTASGKVQNVTLRTWARDLHSRGVGCVASRSR</sequence>
<dbReference type="InterPro" id="IPR042099">
    <property type="entry name" value="ANL_N_sf"/>
</dbReference>
<evidence type="ECO:0000313" key="4">
    <source>
        <dbReference type="Proteomes" id="UP000078113"/>
    </source>
</evidence>
<dbReference type="PANTHER" id="PTHR43201">
    <property type="entry name" value="ACYL-COA SYNTHETASE"/>
    <property type="match status" value="1"/>
</dbReference>
<reference evidence="3" key="1">
    <citation type="submission" date="2016-04" db="EMBL/GenBank/DDBJ databases">
        <authorList>
            <person name="Nguyen H.D."/>
            <person name="Samba Siva P."/>
            <person name="Cullis J."/>
            <person name="Levesque C.A."/>
            <person name="Hambleton S."/>
        </authorList>
    </citation>
    <scope>NUCLEOTIDE SEQUENCE</scope>
    <source>
        <strain evidence="3">DAOMC 236422</strain>
    </source>
</reference>
<dbReference type="Pfam" id="PF00501">
    <property type="entry name" value="AMP-binding"/>
    <property type="match status" value="1"/>
</dbReference>
<evidence type="ECO:0000259" key="2">
    <source>
        <dbReference type="Pfam" id="PF13193"/>
    </source>
</evidence>
<feature type="domain" description="AMP-dependent synthetase/ligase" evidence="1">
    <location>
        <begin position="15"/>
        <end position="414"/>
    </location>
</feature>
<dbReference type="Proteomes" id="UP000078113">
    <property type="component" value="Unassembled WGS sequence"/>
</dbReference>
<dbReference type="Gene3D" id="3.40.50.12780">
    <property type="entry name" value="N-terminal domain of ligase-like"/>
    <property type="match status" value="1"/>
</dbReference>
<comment type="caution">
    <text evidence="3">The sequence shown here is derived from an EMBL/GenBank/DDBJ whole genome shotgun (WGS) entry which is preliminary data.</text>
</comment>
<evidence type="ECO:0000259" key="1">
    <source>
        <dbReference type="Pfam" id="PF00501"/>
    </source>
</evidence>
<proteinExistence type="predicted"/>